<dbReference type="Proteomes" id="UP000647587">
    <property type="component" value="Unassembled WGS sequence"/>
</dbReference>
<feature type="compositionally biased region" description="Basic and acidic residues" evidence="1">
    <location>
        <begin position="87"/>
        <end position="96"/>
    </location>
</feature>
<sequence>MAVTDRCYRTGMTHDDDQKPQTSRSEDEISNVDLQFMGRTDTRREMRAEEKAEARVADEFQDLGLDAQDVASNGSMITSDPASTHMPADDATKHEH</sequence>
<evidence type="ECO:0000313" key="3">
    <source>
        <dbReference type="Proteomes" id="UP000647587"/>
    </source>
</evidence>
<proteinExistence type="predicted"/>
<gene>
    <name evidence="2" type="ORF">GCM10008955_06000</name>
</gene>
<protein>
    <submittedName>
        <fullName evidence="2">M-like protein</fullName>
    </submittedName>
</protein>
<keyword evidence="3" id="KW-1185">Reference proteome</keyword>
<feature type="compositionally biased region" description="Polar residues" evidence="1">
    <location>
        <begin position="70"/>
        <end position="82"/>
    </location>
</feature>
<feature type="region of interest" description="Disordered" evidence="1">
    <location>
        <begin position="1"/>
        <end position="96"/>
    </location>
</feature>
<evidence type="ECO:0000256" key="1">
    <source>
        <dbReference type="SAM" id="MobiDB-lite"/>
    </source>
</evidence>
<name>A0ABQ2EKE5_9DEIO</name>
<feature type="compositionally biased region" description="Basic and acidic residues" evidence="1">
    <location>
        <begin position="40"/>
        <end position="58"/>
    </location>
</feature>
<organism evidence="2 3">
    <name type="scientific">Deinococcus malanensis</name>
    <dbReference type="NCBI Taxonomy" id="1706855"/>
    <lineage>
        <taxon>Bacteria</taxon>
        <taxon>Thermotogati</taxon>
        <taxon>Deinococcota</taxon>
        <taxon>Deinococci</taxon>
        <taxon>Deinococcales</taxon>
        <taxon>Deinococcaceae</taxon>
        <taxon>Deinococcus</taxon>
    </lineage>
</organism>
<dbReference type="EMBL" id="BMPP01000002">
    <property type="protein sequence ID" value="GGK15385.1"/>
    <property type="molecule type" value="Genomic_DNA"/>
</dbReference>
<comment type="caution">
    <text evidence="2">The sequence shown here is derived from an EMBL/GenBank/DDBJ whole genome shotgun (WGS) entry which is preliminary data.</text>
</comment>
<feature type="compositionally biased region" description="Basic and acidic residues" evidence="1">
    <location>
        <begin position="1"/>
        <end position="27"/>
    </location>
</feature>
<reference evidence="3" key="1">
    <citation type="journal article" date="2019" name="Int. J. Syst. Evol. Microbiol.">
        <title>The Global Catalogue of Microorganisms (GCM) 10K type strain sequencing project: providing services to taxonomists for standard genome sequencing and annotation.</title>
        <authorList>
            <consortium name="The Broad Institute Genomics Platform"/>
            <consortium name="The Broad Institute Genome Sequencing Center for Infectious Disease"/>
            <person name="Wu L."/>
            <person name="Ma J."/>
        </authorList>
    </citation>
    <scope>NUCLEOTIDE SEQUENCE [LARGE SCALE GENOMIC DNA]</scope>
    <source>
        <strain evidence="3">JCM 30331</strain>
    </source>
</reference>
<evidence type="ECO:0000313" key="2">
    <source>
        <dbReference type="EMBL" id="GGK15385.1"/>
    </source>
</evidence>
<accession>A0ABQ2EKE5</accession>